<reference evidence="2 3" key="1">
    <citation type="submission" date="2019-05" db="EMBL/GenBank/DDBJ databases">
        <title>Another draft genome of Portunus trituberculatus and its Hox gene families provides insights of decapod evolution.</title>
        <authorList>
            <person name="Jeong J.-H."/>
            <person name="Song I."/>
            <person name="Kim S."/>
            <person name="Choi T."/>
            <person name="Kim D."/>
            <person name="Ryu S."/>
            <person name="Kim W."/>
        </authorList>
    </citation>
    <scope>NUCLEOTIDE SEQUENCE [LARGE SCALE GENOMIC DNA]</scope>
    <source>
        <tissue evidence="2">Muscle</tissue>
    </source>
</reference>
<keyword evidence="3" id="KW-1185">Reference proteome</keyword>
<dbReference type="Proteomes" id="UP000324222">
    <property type="component" value="Unassembled WGS sequence"/>
</dbReference>
<organism evidence="2 3">
    <name type="scientific">Portunus trituberculatus</name>
    <name type="common">Swimming crab</name>
    <name type="synonym">Neptunus trituberculatus</name>
    <dbReference type="NCBI Taxonomy" id="210409"/>
    <lineage>
        <taxon>Eukaryota</taxon>
        <taxon>Metazoa</taxon>
        <taxon>Ecdysozoa</taxon>
        <taxon>Arthropoda</taxon>
        <taxon>Crustacea</taxon>
        <taxon>Multicrustacea</taxon>
        <taxon>Malacostraca</taxon>
        <taxon>Eumalacostraca</taxon>
        <taxon>Eucarida</taxon>
        <taxon>Decapoda</taxon>
        <taxon>Pleocyemata</taxon>
        <taxon>Brachyura</taxon>
        <taxon>Eubrachyura</taxon>
        <taxon>Portunoidea</taxon>
        <taxon>Portunidae</taxon>
        <taxon>Portuninae</taxon>
        <taxon>Portunus</taxon>
    </lineage>
</organism>
<evidence type="ECO:0000313" key="2">
    <source>
        <dbReference type="EMBL" id="MPC79578.1"/>
    </source>
</evidence>
<comment type="caution">
    <text evidence="2">The sequence shown here is derived from an EMBL/GenBank/DDBJ whole genome shotgun (WGS) entry which is preliminary data.</text>
</comment>
<protein>
    <submittedName>
        <fullName evidence="2">Uncharacterized protein</fullName>
    </submittedName>
</protein>
<proteinExistence type="predicted"/>
<evidence type="ECO:0000313" key="3">
    <source>
        <dbReference type="Proteomes" id="UP000324222"/>
    </source>
</evidence>
<gene>
    <name evidence="2" type="ORF">E2C01_074113</name>
</gene>
<sequence>MPTPTRSSTEASMSVPASRPGKATCSAL</sequence>
<dbReference type="EMBL" id="VSRR010051504">
    <property type="protein sequence ID" value="MPC79578.1"/>
    <property type="molecule type" value="Genomic_DNA"/>
</dbReference>
<feature type="region of interest" description="Disordered" evidence="1">
    <location>
        <begin position="1"/>
        <end position="28"/>
    </location>
</feature>
<evidence type="ECO:0000256" key="1">
    <source>
        <dbReference type="SAM" id="MobiDB-lite"/>
    </source>
</evidence>
<name>A0A5B7IFG5_PORTR</name>
<dbReference type="AlphaFoldDB" id="A0A5B7IFG5"/>
<feature type="compositionally biased region" description="Polar residues" evidence="1">
    <location>
        <begin position="1"/>
        <end position="12"/>
    </location>
</feature>
<accession>A0A5B7IFG5</accession>